<feature type="region of interest" description="Disordered" evidence="3">
    <location>
        <begin position="1064"/>
        <end position="1092"/>
    </location>
</feature>
<feature type="compositionally biased region" description="Polar residues" evidence="3">
    <location>
        <begin position="837"/>
        <end position="847"/>
    </location>
</feature>
<dbReference type="PROSITE" id="PS50231">
    <property type="entry name" value="RICIN_B_LECTIN"/>
    <property type="match status" value="1"/>
</dbReference>
<evidence type="ECO:0000256" key="3">
    <source>
        <dbReference type="SAM" id="MobiDB-lite"/>
    </source>
</evidence>
<feature type="region of interest" description="Disordered" evidence="3">
    <location>
        <begin position="550"/>
        <end position="569"/>
    </location>
</feature>
<feature type="compositionally biased region" description="Low complexity" evidence="3">
    <location>
        <begin position="424"/>
        <end position="440"/>
    </location>
</feature>
<feature type="domain" description="Beta/gamma crystallin 'Greek key'" evidence="4">
    <location>
        <begin position="1961"/>
        <end position="2000"/>
    </location>
</feature>
<feature type="compositionally biased region" description="Basic and acidic residues" evidence="3">
    <location>
        <begin position="988"/>
        <end position="1000"/>
    </location>
</feature>
<feature type="compositionally biased region" description="Basic and acidic residues" evidence="3">
    <location>
        <begin position="931"/>
        <end position="942"/>
    </location>
</feature>
<feature type="compositionally biased region" description="Basic and acidic residues" evidence="3">
    <location>
        <begin position="1473"/>
        <end position="1498"/>
    </location>
</feature>
<feature type="compositionally biased region" description="Basic and acidic residues" evidence="3">
    <location>
        <begin position="15"/>
        <end position="39"/>
    </location>
</feature>
<feature type="compositionally biased region" description="Basic and acidic residues" evidence="3">
    <location>
        <begin position="1635"/>
        <end position="1646"/>
    </location>
</feature>
<feature type="compositionally biased region" description="Polar residues" evidence="3">
    <location>
        <begin position="778"/>
        <end position="791"/>
    </location>
</feature>
<feature type="compositionally biased region" description="Basic and acidic residues" evidence="3">
    <location>
        <begin position="885"/>
        <end position="895"/>
    </location>
</feature>
<feature type="region of interest" description="Disordered" evidence="3">
    <location>
        <begin position="1289"/>
        <end position="1311"/>
    </location>
</feature>
<feature type="domain" description="Beta/gamma crystallin 'Greek key'" evidence="4">
    <location>
        <begin position="2106"/>
        <end position="2148"/>
    </location>
</feature>
<keyword evidence="6" id="KW-1185">Reference proteome</keyword>
<feature type="compositionally biased region" description="Polar residues" evidence="3">
    <location>
        <begin position="1416"/>
        <end position="1433"/>
    </location>
</feature>
<feature type="compositionally biased region" description="Polar residues" evidence="3">
    <location>
        <begin position="866"/>
        <end position="879"/>
    </location>
</feature>
<feature type="region of interest" description="Disordered" evidence="3">
    <location>
        <begin position="2186"/>
        <end position="2206"/>
    </location>
</feature>
<evidence type="ECO:0000313" key="6">
    <source>
        <dbReference type="Proteomes" id="UP001479290"/>
    </source>
</evidence>
<dbReference type="InterPro" id="IPR000772">
    <property type="entry name" value="Ricin_B_lectin"/>
</dbReference>
<dbReference type="InterPro" id="IPR050252">
    <property type="entry name" value="Beta/Gamma-Crystallin"/>
</dbReference>
<feature type="compositionally biased region" description="Polar residues" evidence="3">
    <location>
        <begin position="185"/>
        <end position="194"/>
    </location>
</feature>
<feature type="compositionally biased region" description="Polar residues" evidence="3">
    <location>
        <begin position="1539"/>
        <end position="1548"/>
    </location>
</feature>
<feature type="compositionally biased region" description="Polar residues" evidence="3">
    <location>
        <begin position="617"/>
        <end position="629"/>
    </location>
</feature>
<feature type="compositionally biased region" description="Polar residues" evidence="3">
    <location>
        <begin position="1289"/>
        <end position="1308"/>
    </location>
</feature>
<feature type="region of interest" description="Disordered" evidence="3">
    <location>
        <begin position="299"/>
        <end position="325"/>
    </location>
</feature>
<dbReference type="PROSITE" id="PS50915">
    <property type="entry name" value="CRYSTALLIN_BETA_GAMMA"/>
    <property type="match status" value="8"/>
</dbReference>
<evidence type="ECO:0000256" key="2">
    <source>
        <dbReference type="ARBA" id="ARBA00022737"/>
    </source>
</evidence>
<dbReference type="InterPro" id="IPR035992">
    <property type="entry name" value="Ricin_B-like_lectins"/>
</dbReference>
<dbReference type="GO" id="GO:0002088">
    <property type="term" value="P:lens development in camera-type eye"/>
    <property type="evidence" value="ECO:0007669"/>
    <property type="project" value="TreeGrafter"/>
</dbReference>
<feature type="compositionally biased region" description="Basic and acidic residues" evidence="3">
    <location>
        <begin position="739"/>
        <end position="750"/>
    </location>
</feature>
<dbReference type="GO" id="GO:0007601">
    <property type="term" value="P:visual perception"/>
    <property type="evidence" value="ECO:0007669"/>
    <property type="project" value="TreeGrafter"/>
</dbReference>
<feature type="compositionally biased region" description="Basic and acidic residues" evidence="3">
    <location>
        <begin position="681"/>
        <end position="698"/>
    </location>
</feature>
<feature type="compositionally biased region" description="Basic and acidic residues" evidence="3">
    <location>
        <begin position="195"/>
        <end position="208"/>
    </location>
</feature>
<feature type="compositionally biased region" description="Basic and acidic residues" evidence="3">
    <location>
        <begin position="1348"/>
        <end position="1360"/>
    </location>
</feature>
<dbReference type="PANTHER" id="PTHR11818">
    <property type="entry name" value="BETA/GAMMA CRYSTALLIN"/>
    <property type="match status" value="1"/>
</dbReference>
<comment type="similarity">
    <text evidence="1">Belongs to the beta/gamma-crystallin family.</text>
</comment>
<feature type="region of interest" description="Disordered" evidence="3">
    <location>
        <begin position="1524"/>
        <end position="1554"/>
    </location>
</feature>
<dbReference type="Pfam" id="PF00652">
    <property type="entry name" value="Ricin_B_lectin"/>
    <property type="match status" value="1"/>
</dbReference>
<dbReference type="SMART" id="SM00458">
    <property type="entry name" value="RICIN"/>
    <property type="match status" value="1"/>
</dbReference>
<evidence type="ECO:0000256" key="1">
    <source>
        <dbReference type="ARBA" id="ARBA00009646"/>
    </source>
</evidence>
<feature type="domain" description="Beta/gamma crystallin 'Greek key'" evidence="4">
    <location>
        <begin position="2221"/>
        <end position="2263"/>
    </location>
</feature>
<feature type="domain" description="Beta/gamma crystallin 'Greek key'" evidence="4">
    <location>
        <begin position="2402"/>
        <end position="2446"/>
    </location>
</feature>
<feature type="domain" description="Beta/gamma crystallin 'Greek key'" evidence="4">
    <location>
        <begin position="2312"/>
        <end position="2354"/>
    </location>
</feature>
<feature type="compositionally biased region" description="Polar residues" evidence="3">
    <location>
        <begin position="339"/>
        <end position="358"/>
    </location>
</feature>
<feature type="compositionally biased region" description="Basic and acidic residues" evidence="3">
    <location>
        <begin position="483"/>
        <end position="505"/>
    </location>
</feature>
<evidence type="ECO:0000313" key="5">
    <source>
        <dbReference type="EMBL" id="KAK9959825.1"/>
    </source>
</evidence>
<sequence>MSVRIKKLFGKSKSLGKESRDAERTEGLWRTSPEDERASIRGSSMTLPSNPEDATSFPHLLPTSPREKKKKRFPTWRSKSRNKDKQFFSSSGEGDSVFNHRSFDEVSIQTGDYVMTDTCPTPVRSRSNSTISLDLASLTDPTSPTRKHRKSSEEKSGVLNRIGSFFTRKKKSRTTSDDRDENLSPEANSPTKYSGSEELRRTQHREIEDSVFGPGNRSPSVCSIASFVADGGDLPFADSSSSGRGSVKEVEVIKVSRVETSSDKKTKHLVQEVNRKLKVYLEETTDTTIKKCADVPIHTPETPKFSATSGGTESKKTVLKPTITGGGNYTALVGVTLGSHSRNSSSSDIPPGEQTVTESMGKKNVSKRKSRKLSNQESNNELRAPTNTTSLEAKERSAQSSPSPGQVHRAVWAETHLTEEESESSITDSLSSAEPALASPTENYSALGAAASNTPGPSQAPEPANFTLHALKDSTEPPEEETRESLIPKHRHADSNEEKRRSVKLSKSEKVFAKRVFVGSQSSLDGEEQAETETQRETNLDITQNVQQVRVKTLPNPKSVNVKQSNQQTNESVGDCAVFVQEQPLDEDLESPFEISTKNRDAADFPEMPLNKVPFNSVMSSHQNSSVPSKLTDRAASGPNEGIKAKSSPPQVAPKSKAVMSRIKSLSEASKIEVPPVRRFSQKETDQKEIRSPTEKDQSVTLSKPIDTKNRIPKKTAPDVQTKPKKVVEVVTVYSVSTEAERQMSTKRQNEAGLKSPVQKMSPTKRVEERDVLDASLMTKNSQPTKEQVTLSKPKRERSLKKSLSDDKSPTSPSSLENSNSTKLNSEFKACKDIQKSKTQPTIVSDRSPTSKSSFSYSKSKVKSGDTGNKTQAKLSSSAPGMDQSEQKNEKEKPVNETQLSGPKSPRKFMTDVSPTGRKLPQTAPQGPRKQPSDEEVAHGESESYEPASLPHTKPERNESSPVNGPVSNGKSSKCDQATGNAVARVSPELKLKSPVKDVGDLQSATPHLKSPTKLKPKKDFRKAEPTAASDSKIDKCEKMMTNLSITPTAALKSDTGENIFTQSKDISEMESENFDAAETKVTPDMSLSENNDLQTNRQTESNISILLDPHVQVASDNQSDIAKEKDIVEFEKKTCAFATADEISAISKTAKQSKASSETNGEKSGATDTKVALDVSLSEKNDSNSEKHQTESNLPISSGPHVQDVLDKQSVKEKPLTGFKKEMCGLTKENDISSIPEMGTTSDLSIQDICKQSKDTSKTKGEKSCASETKVKLDVSLSENNNLQTIKCPTESNLPVSSESHVQTMPDKQSDVVKEKCLGFEEETCALTKTDGISTTPKTAEQSKASSEMKHEKSGAAETKVKLDGSLSENNLQFIKQPTESNLPVSTESHVQVASDELPDVVKKESLVEFEKETTSNLSAQGMEKSCSSQDQIVPVISENSSETTQKTETKEHSVKNALNSDLKQPKTTTQLDEKVKNKESGKCKVSEKPVQSEDSNKTNPECVKQNESNTLKQIDETAVAVITTPEAASKPEPVQKGDQTSEQQLPSVKKIPDKLTLKVDRKSEVLIKNTESNLKLKDFTKTKDKLPATNLQKLKPPSNQSVQQFTSQNLPLDPKSLSQNSKAPSSWLDVDQSFEKKKTGRRMDCSASDDNQFDTSNDFDDFIRNIKENCSPFSLPPRKHGQSKMPSPPFAMPAIKEDHFEKILDPEQFQFGTRKTAGPKDPSPAMIIKKKNEGTKTKPLSKRAEDSLLYKGLSSRREQDKAKKLTITEEKNDGEKQITEGSGKMSSRLERMSIISNLVKSPNLSRKARNEPSSLINGIQSPITPPPVVVPTPGEQKGIPLSHAFTAPKEGLGDSVKSPSSPPLLPTFTEVKLPELLEKYMNKGKESNTISQQRPDTSSLPALDIGLTSNTNSKMGLQGISGLTSPSNSTQQIPLLTPTSLSPTYVETSGVRGFHRRPGKIVIYQQPNFGGEAYEVFRDIEDATSLKLSPLISVKVVRGCWLLYEKPGFQGRSIALEEGPVDLANEWAETEPSGEVGPNGLPLPTTPMVIGSIRLALRDYSTPKIDLFTELNGMGRMSSFCDDTIETCSFGIPQNTGSIKVHSGVWLVFSDPGFQGLLAVLEEGVYPCPQDWGFPTPFVGSLRPLKMGEIKVENPNEVKAVLFENPMFQGEYMEIERDIYNFDEGEEEEKNEEEEETESPGNTRRKRLCSVGSLKILSGLWVGYSAPGFEGRQYLLEEGEYADFTDWGGLEDRLLSIRPVLADFITPHVRMFSERDFSERGLNVDLLEPVMSMETTGFGIKTQSLEVLSGVWIAFEKERFSGELYVLEKGLYGSPEDWGAHNFKILSLQPVILDQAEGLSRYKVQLFTEPGFQGAVQTLDESVAFLTEDFHPMSCKVLAGSWVVFDGPQFTENMYVLEEGEYPNPEALGLLNSDCKISSVHTVGHEFSMPSITLFCKSGFRGRKVVLTDGVLNLTLAGIDGRVNSLLVNGGIWVLYEYSNFRGRQFLLHPSEIGDWPKFSGWEQIGSLRPLLQKRVYFRLRSAETGCLMSLSGPLDDFKLLRVQVLEESGGPEQMWVYENGLLRCKLVEDCCVETSGGVVMAGCRLNISPEPGKDNQFWSITGDGIIRNNLKPDLVMEVKGGQQYDKNHVILNTFDEQKTNQRWTVEIL</sequence>
<feature type="compositionally biased region" description="Polar residues" evidence="3">
    <location>
        <begin position="41"/>
        <end position="53"/>
    </location>
</feature>
<feature type="compositionally biased region" description="Acidic residues" evidence="3">
    <location>
        <begin position="2186"/>
        <end position="2200"/>
    </location>
</feature>
<feature type="compositionally biased region" description="Basic and acidic residues" evidence="3">
    <location>
        <begin position="1447"/>
        <end position="1456"/>
    </location>
</feature>
<feature type="region of interest" description="Disordered" evidence="3">
    <location>
        <begin position="1"/>
        <end position="99"/>
    </location>
</feature>
<feature type="compositionally biased region" description="Basic and acidic residues" evidence="3">
    <location>
        <begin position="1178"/>
        <end position="1191"/>
    </location>
</feature>
<name>A0AAW1ZEK3_CULAL</name>
<dbReference type="SMART" id="SM00247">
    <property type="entry name" value="XTALbg"/>
    <property type="match status" value="6"/>
</dbReference>
<feature type="compositionally biased region" description="Polar residues" evidence="3">
    <location>
        <begin position="960"/>
        <end position="980"/>
    </location>
</feature>
<feature type="region of interest" description="Disordered" evidence="3">
    <location>
        <begin position="1329"/>
        <end position="1360"/>
    </location>
</feature>
<protein>
    <recommendedName>
        <fullName evidence="4">Beta/gamma crystallin 'Greek key' domain-containing protein</fullName>
    </recommendedName>
</protein>
<dbReference type="PANTHER" id="PTHR11818:SF2">
    <property type="entry name" value="BETA_GAMMA CRYSTALLIN DOMAIN-CONTAINING PROTEIN 1"/>
    <property type="match status" value="1"/>
</dbReference>
<organism evidence="5 6">
    <name type="scientific">Culter alburnus</name>
    <name type="common">Topmouth culter</name>
    <dbReference type="NCBI Taxonomy" id="194366"/>
    <lineage>
        <taxon>Eukaryota</taxon>
        <taxon>Metazoa</taxon>
        <taxon>Chordata</taxon>
        <taxon>Craniata</taxon>
        <taxon>Vertebrata</taxon>
        <taxon>Euteleostomi</taxon>
        <taxon>Actinopterygii</taxon>
        <taxon>Neopterygii</taxon>
        <taxon>Teleostei</taxon>
        <taxon>Ostariophysi</taxon>
        <taxon>Cypriniformes</taxon>
        <taxon>Xenocyprididae</taxon>
        <taxon>Xenocypridinae</taxon>
        <taxon>Culter</taxon>
    </lineage>
</organism>
<feature type="domain" description="Beta/gamma crystallin 'Greek key'" evidence="4">
    <location>
        <begin position="2160"/>
        <end position="2220"/>
    </location>
</feature>
<dbReference type="Gene3D" id="2.60.20.10">
    <property type="entry name" value="Crystallins"/>
    <property type="match status" value="6"/>
</dbReference>
<feature type="compositionally biased region" description="Polar residues" evidence="3">
    <location>
        <begin position="1148"/>
        <end position="1160"/>
    </location>
</feature>
<feature type="domain" description="Beta/gamma crystallin 'Greek key'" evidence="4">
    <location>
        <begin position="2493"/>
        <end position="2534"/>
    </location>
</feature>
<evidence type="ECO:0000259" key="4">
    <source>
        <dbReference type="PROSITE" id="PS50915"/>
    </source>
</evidence>
<dbReference type="Gene3D" id="2.80.10.50">
    <property type="match status" value="1"/>
</dbReference>
<feature type="region of interest" description="Disordered" evidence="3">
    <location>
        <begin position="600"/>
        <end position="723"/>
    </location>
</feature>
<dbReference type="SUPFAM" id="SSF49695">
    <property type="entry name" value="gamma-Crystallin-like"/>
    <property type="match status" value="3"/>
</dbReference>
<feature type="region of interest" description="Disordered" evidence="3">
    <location>
        <begin position="520"/>
        <end position="542"/>
    </location>
</feature>
<comment type="caution">
    <text evidence="5">The sequence shown here is derived from an EMBL/GenBank/DDBJ whole genome shotgun (WGS) entry which is preliminary data.</text>
</comment>
<feature type="region of interest" description="Disordered" evidence="3">
    <location>
        <begin position="339"/>
        <end position="505"/>
    </location>
</feature>
<gene>
    <name evidence="5" type="ORF">ABG768_009926</name>
</gene>
<proteinExistence type="inferred from homology"/>
<feature type="compositionally biased region" description="Basic residues" evidence="3">
    <location>
        <begin position="1"/>
        <end position="10"/>
    </location>
</feature>
<feature type="compositionally biased region" description="Polar residues" evidence="3">
    <location>
        <begin position="1458"/>
        <end position="1472"/>
    </location>
</feature>
<dbReference type="Proteomes" id="UP001479290">
    <property type="component" value="Unassembled WGS sequence"/>
</dbReference>
<feature type="region of interest" description="Disordered" evidence="3">
    <location>
        <begin position="1572"/>
        <end position="1653"/>
    </location>
</feature>
<feature type="compositionally biased region" description="Basic and acidic residues" evidence="3">
    <location>
        <begin position="1576"/>
        <end position="1588"/>
    </location>
</feature>
<dbReference type="InterPro" id="IPR001064">
    <property type="entry name" value="Beta/gamma_crystallin"/>
</dbReference>
<feature type="compositionally biased region" description="Polar residues" evidence="3">
    <location>
        <begin position="1332"/>
        <end position="1347"/>
    </location>
</feature>
<feature type="compositionally biased region" description="Polar residues" evidence="3">
    <location>
        <begin position="1591"/>
        <end position="1626"/>
    </location>
</feature>
<feature type="region of interest" description="Disordered" evidence="3">
    <location>
        <begin position="1148"/>
        <end position="1205"/>
    </location>
</feature>
<dbReference type="SUPFAM" id="SSF50370">
    <property type="entry name" value="Ricin B-like lectins"/>
    <property type="match status" value="1"/>
</dbReference>
<feature type="region of interest" description="Disordered" evidence="3">
    <location>
        <begin position="736"/>
        <end position="1034"/>
    </location>
</feature>
<feature type="compositionally biased region" description="Polar residues" evidence="3">
    <location>
        <begin position="373"/>
        <end position="391"/>
    </location>
</feature>
<feature type="region of interest" description="Disordered" evidence="3">
    <location>
        <begin position="117"/>
        <end position="215"/>
    </location>
</feature>
<feature type="region of interest" description="Disordered" evidence="3">
    <location>
        <begin position="1413"/>
        <end position="1512"/>
    </location>
</feature>
<keyword evidence="2" id="KW-0677">Repeat</keyword>
<dbReference type="Pfam" id="PF00030">
    <property type="entry name" value="Crystall"/>
    <property type="match status" value="6"/>
</dbReference>
<accession>A0AAW1ZEK3</accession>
<reference evidence="5 6" key="1">
    <citation type="submission" date="2024-05" db="EMBL/GenBank/DDBJ databases">
        <title>A high-quality chromosomal-level genome assembly of Topmouth culter (Culter alburnus).</title>
        <authorList>
            <person name="Zhao H."/>
        </authorList>
    </citation>
    <scope>NUCLEOTIDE SEQUENCE [LARGE SCALE GENOMIC DNA]</scope>
    <source>
        <strain evidence="5">CATC2023</strain>
        <tissue evidence="5">Muscle</tissue>
    </source>
</reference>
<feature type="domain" description="Beta/gamma crystallin 'Greek key'" evidence="4">
    <location>
        <begin position="2001"/>
        <end position="2059"/>
    </location>
</feature>
<dbReference type="EMBL" id="JAWDJR010000017">
    <property type="protein sequence ID" value="KAK9959825.1"/>
    <property type="molecule type" value="Genomic_DNA"/>
</dbReference>
<feature type="compositionally biased region" description="Low complexity" evidence="3">
    <location>
        <begin position="848"/>
        <end position="859"/>
    </location>
</feature>
<feature type="compositionally biased region" description="Basic residues" evidence="3">
    <location>
        <begin position="1011"/>
        <end position="1021"/>
    </location>
</feature>
<dbReference type="GO" id="GO:0005212">
    <property type="term" value="F:structural constituent of eye lens"/>
    <property type="evidence" value="ECO:0007669"/>
    <property type="project" value="TreeGrafter"/>
</dbReference>
<dbReference type="InterPro" id="IPR011024">
    <property type="entry name" value="G_crystallin-like"/>
</dbReference>
<feature type="compositionally biased region" description="Basic residues" evidence="3">
    <location>
        <begin position="67"/>
        <end position="80"/>
    </location>
</feature>